<evidence type="ECO:0000256" key="1">
    <source>
        <dbReference type="ARBA" id="ARBA00004448"/>
    </source>
</evidence>
<protein>
    <recommendedName>
        <fullName evidence="11">Mitochondrial import inner membrane translocase subunit TIM22</fullName>
    </recommendedName>
</protein>
<evidence type="ECO:0000256" key="3">
    <source>
        <dbReference type="ARBA" id="ARBA00022692"/>
    </source>
</evidence>
<keyword evidence="5" id="KW-1133">Transmembrane helix</keyword>
<evidence type="ECO:0000313" key="9">
    <source>
        <dbReference type="EMBL" id="KAG2447250.1"/>
    </source>
</evidence>
<keyword evidence="10" id="KW-1185">Reference proteome</keyword>
<keyword evidence="7" id="KW-0472">Membrane</keyword>
<comment type="similarity">
    <text evidence="2">Belongs to the Tim17/Tim22/Tim23 family.</text>
</comment>
<dbReference type="InterPro" id="IPR039175">
    <property type="entry name" value="TIM22"/>
</dbReference>
<evidence type="ECO:0000256" key="8">
    <source>
        <dbReference type="SAM" id="MobiDB-lite"/>
    </source>
</evidence>
<dbReference type="GO" id="GO:0045039">
    <property type="term" value="P:protein insertion into mitochondrial inner membrane"/>
    <property type="evidence" value="ECO:0007669"/>
    <property type="project" value="InterPro"/>
</dbReference>
<dbReference type="AlphaFoldDB" id="A0A835WGZ2"/>
<dbReference type="GO" id="GO:0042721">
    <property type="term" value="C:TIM22 mitochondrial import inner membrane insertion complex"/>
    <property type="evidence" value="ECO:0007669"/>
    <property type="project" value="InterPro"/>
</dbReference>
<comment type="caution">
    <text evidence="9">The sequence shown here is derived from an EMBL/GenBank/DDBJ whole genome shotgun (WGS) entry which is preliminary data.</text>
</comment>
<reference evidence="9" key="1">
    <citation type="journal article" date="2020" name="bioRxiv">
        <title>Comparative genomics of Chlamydomonas.</title>
        <authorList>
            <person name="Craig R.J."/>
            <person name="Hasan A.R."/>
            <person name="Ness R.W."/>
            <person name="Keightley P.D."/>
        </authorList>
    </citation>
    <scope>NUCLEOTIDE SEQUENCE</scope>
    <source>
        <strain evidence="9">CCAP 11/173</strain>
    </source>
</reference>
<dbReference type="Proteomes" id="UP000613740">
    <property type="component" value="Unassembled WGS sequence"/>
</dbReference>
<evidence type="ECO:0000256" key="7">
    <source>
        <dbReference type="ARBA" id="ARBA00023136"/>
    </source>
</evidence>
<accession>A0A835WGZ2</accession>
<evidence type="ECO:0008006" key="11">
    <source>
        <dbReference type="Google" id="ProtNLM"/>
    </source>
</evidence>
<keyword evidence="6" id="KW-0496">Mitochondrion</keyword>
<dbReference type="GO" id="GO:0008320">
    <property type="term" value="F:protein transmembrane transporter activity"/>
    <property type="evidence" value="ECO:0007669"/>
    <property type="project" value="TreeGrafter"/>
</dbReference>
<dbReference type="Pfam" id="PF02466">
    <property type="entry name" value="Tim17"/>
    <property type="match status" value="1"/>
</dbReference>
<comment type="subcellular location">
    <subcellularLocation>
        <location evidence="1">Mitochondrion inner membrane</location>
        <topology evidence="1">Multi-pass membrane protein</topology>
    </subcellularLocation>
</comment>
<proteinExistence type="inferred from homology"/>
<evidence type="ECO:0000256" key="4">
    <source>
        <dbReference type="ARBA" id="ARBA00022792"/>
    </source>
</evidence>
<dbReference type="GO" id="GO:0030943">
    <property type="term" value="F:mitochondrion targeting sequence binding"/>
    <property type="evidence" value="ECO:0007669"/>
    <property type="project" value="TreeGrafter"/>
</dbReference>
<dbReference type="PANTHER" id="PTHR14110">
    <property type="entry name" value="MITOCHONDRIAL IMPORT INNER MEMBRANE TRANSLOCASE SUBUNIT TIM22"/>
    <property type="match status" value="1"/>
</dbReference>
<feature type="region of interest" description="Disordered" evidence="8">
    <location>
        <begin position="1"/>
        <end position="39"/>
    </location>
</feature>
<keyword evidence="3" id="KW-0812">Transmembrane</keyword>
<dbReference type="PANTHER" id="PTHR14110:SF0">
    <property type="entry name" value="MITOCHONDRIAL IMPORT INNER MEMBRANE TRANSLOCASE SUBUNIT TIM22"/>
    <property type="match status" value="1"/>
</dbReference>
<evidence type="ECO:0000313" key="10">
    <source>
        <dbReference type="Proteomes" id="UP000613740"/>
    </source>
</evidence>
<sequence>MSLTDEERVASSATASTSSASTSPPAQPPPAEKKKKKFEPIEMPTPEVLAAQEFMNNCFVKSAMSGAMGGVAGLAFGLFMSSFENAHGGMDMAVPDGAAQKPTRVVLKEMFNNMRTKSVSYAKGFAVMGALFSFNECVVEKWRAKHDAANPVIAGCVTGAMMAHSGGPQAMCFGCASFAAFSYVIEKYLQSE</sequence>
<evidence type="ECO:0000256" key="2">
    <source>
        <dbReference type="ARBA" id="ARBA00008444"/>
    </source>
</evidence>
<feature type="compositionally biased region" description="Low complexity" evidence="8">
    <location>
        <begin position="10"/>
        <end position="24"/>
    </location>
</feature>
<dbReference type="OrthoDB" id="75343at2759"/>
<gene>
    <name evidence="9" type="ORF">HYH02_007990</name>
</gene>
<dbReference type="EMBL" id="JAEHOD010000023">
    <property type="protein sequence ID" value="KAG2447250.1"/>
    <property type="molecule type" value="Genomic_DNA"/>
</dbReference>
<name>A0A835WGZ2_9CHLO</name>
<evidence type="ECO:0000256" key="5">
    <source>
        <dbReference type="ARBA" id="ARBA00022989"/>
    </source>
</evidence>
<keyword evidence="4" id="KW-0999">Mitochondrion inner membrane</keyword>
<organism evidence="9 10">
    <name type="scientific">Chlamydomonas schloesseri</name>
    <dbReference type="NCBI Taxonomy" id="2026947"/>
    <lineage>
        <taxon>Eukaryota</taxon>
        <taxon>Viridiplantae</taxon>
        <taxon>Chlorophyta</taxon>
        <taxon>core chlorophytes</taxon>
        <taxon>Chlorophyceae</taxon>
        <taxon>CS clade</taxon>
        <taxon>Chlamydomonadales</taxon>
        <taxon>Chlamydomonadaceae</taxon>
        <taxon>Chlamydomonas</taxon>
    </lineage>
</organism>
<evidence type="ECO:0000256" key="6">
    <source>
        <dbReference type="ARBA" id="ARBA00023128"/>
    </source>
</evidence>